<comment type="caution">
    <text evidence="23">The sequence shown here is derived from an EMBL/GenBank/DDBJ whole genome shotgun (WGS) entry which is preliminary data.</text>
</comment>
<evidence type="ECO:0000256" key="15">
    <source>
        <dbReference type="ARBA" id="ARBA00023180"/>
    </source>
</evidence>
<evidence type="ECO:0000256" key="6">
    <source>
        <dbReference type="ARBA" id="ARBA00022692"/>
    </source>
</evidence>
<dbReference type="GO" id="GO:0004571">
    <property type="term" value="F:mannosyl-oligosaccharide 1,2-alpha-mannosidase activity"/>
    <property type="evidence" value="ECO:0007669"/>
    <property type="project" value="UniProtKB-EC"/>
</dbReference>
<keyword evidence="12" id="KW-0333">Golgi apparatus</keyword>
<evidence type="ECO:0000256" key="9">
    <source>
        <dbReference type="ARBA" id="ARBA00022837"/>
    </source>
</evidence>
<dbReference type="FunFam" id="1.50.10.10:FF:000017">
    <property type="entry name" value="alpha-1,2-Mannosidase"/>
    <property type="match status" value="1"/>
</dbReference>
<evidence type="ECO:0000256" key="8">
    <source>
        <dbReference type="ARBA" id="ARBA00022801"/>
    </source>
</evidence>
<evidence type="ECO:0000256" key="13">
    <source>
        <dbReference type="ARBA" id="ARBA00023136"/>
    </source>
</evidence>
<evidence type="ECO:0000256" key="5">
    <source>
        <dbReference type="ARBA" id="ARBA00012238"/>
    </source>
</evidence>
<comment type="subcellular location">
    <subcellularLocation>
        <location evidence="2">Golgi apparatus membrane</location>
        <topology evidence="2">Single-pass type II membrane protein</topology>
    </subcellularLocation>
</comment>
<feature type="transmembrane region" description="Helical" evidence="22">
    <location>
        <begin position="15"/>
        <end position="34"/>
    </location>
</feature>
<evidence type="ECO:0000313" key="24">
    <source>
        <dbReference type="Proteomes" id="UP000708208"/>
    </source>
</evidence>
<evidence type="ECO:0000256" key="17">
    <source>
        <dbReference type="ARBA" id="ARBA00047669"/>
    </source>
</evidence>
<comment type="pathway">
    <text evidence="3">Protein modification; protein glycosylation.</text>
</comment>
<evidence type="ECO:0000256" key="14">
    <source>
        <dbReference type="ARBA" id="ARBA00023157"/>
    </source>
</evidence>
<keyword evidence="13 22" id="KW-0472">Membrane</keyword>
<keyword evidence="15" id="KW-0325">Glycoprotein</keyword>
<organism evidence="23 24">
    <name type="scientific">Allacma fusca</name>
    <dbReference type="NCBI Taxonomy" id="39272"/>
    <lineage>
        <taxon>Eukaryota</taxon>
        <taxon>Metazoa</taxon>
        <taxon>Ecdysozoa</taxon>
        <taxon>Arthropoda</taxon>
        <taxon>Hexapoda</taxon>
        <taxon>Collembola</taxon>
        <taxon>Symphypleona</taxon>
        <taxon>Sminthuridae</taxon>
        <taxon>Allacma</taxon>
    </lineage>
</organism>
<keyword evidence="14 21" id="KW-1015">Disulfide bond</keyword>
<protein>
    <recommendedName>
        <fullName evidence="5">mannosyl-oligosaccharide 1,2-alpha-mannosidase</fullName>
        <ecNumber evidence="5">3.2.1.113</ecNumber>
    </recommendedName>
</protein>
<dbReference type="GO" id="GO:0000139">
    <property type="term" value="C:Golgi membrane"/>
    <property type="evidence" value="ECO:0007669"/>
    <property type="project" value="UniProtKB-SubCell"/>
</dbReference>
<dbReference type="OrthoDB" id="8118055at2759"/>
<evidence type="ECO:0000256" key="20">
    <source>
        <dbReference type="PIRSR" id="PIRSR601382-2"/>
    </source>
</evidence>
<dbReference type="AlphaFoldDB" id="A0A8J2KGK0"/>
<keyword evidence="9 20" id="KW-0106">Calcium</keyword>
<dbReference type="GO" id="GO:0005783">
    <property type="term" value="C:endoplasmic reticulum"/>
    <property type="evidence" value="ECO:0007669"/>
    <property type="project" value="TreeGrafter"/>
</dbReference>
<keyword evidence="6 22" id="KW-0812">Transmembrane</keyword>
<accession>A0A8J2KGK0</accession>
<feature type="active site" evidence="19">
    <location>
        <position position="419"/>
    </location>
</feature>
<evidence type="ECO:0000256" key="18">
    <source>
        <dbReference type="ARBA" id="ARBA00048605"/>
    </source>
</evidence>
<dbReference type="PANTHER" id="PTHR11742">
    <property type="entry name" value="MANNOSYL-OLIGOSACCHARIDE ALPHA-1,2-MANNOSIDASE-RELATED"/>
    <property type="match status" value="1"/>
</dbReference>
<evidence type="ECO:0000256" key="2">
    <source>
        <dbReference type="ARBA" id="ARBA00004323"/>
    </source>
</evidence>
<keyword evidence="16" id="KW-0326">Glycosidase</keyword>
<evidence type="ECO:0000313" key="23">
    <source>
        <dbReference type="EMBL" id="CAG7734641.1"/>
    </source>
</evidence>
<dbReference type="InterPro" id="IPR001382">
    <property type="entry name" value="Glyco_hydro_47"/>
</dbReference>
<keyword evidence="10" id="KW-0735">Signal-anchor</keyword>
<feature type="active site" evidence="19">
    <location>
        <position position="283"/>
    </location>
</feature>
<dbReference type="Pfam" id="PF01532">
    <property type="entry name" value="Glyco_hydro_47"/>
    <property type="match status" value="1"/>
</dbReference>
<evidence type="ECO:0000256" key="12">
    <source>
        <dbReference type="ARBA" id="ARBA00023034"/>
    </source>
</evidence>
<evidence type="ECO:0000256" key="4">
    <source>
        <dbReference type="ARBA" id="ARBA00007658"/>
    </source>
</evidence>
<evidence type="ECO:0000256" key="3">
    <source>
        <dbReference type="ARBA" id="ARBA00004922"/>
    </source>
</evidence>
<evidence type="ECO:0000256" key="7">
    <source>
        <dbReference type="ARBA" id="ARBA00022723"/>
    </source>
</evidence>
<feature type="active site" description="Proton donor" evidence="19">
    <location>
        <position position="394"/>
    </location>
</feature>
<feature type="disulfide bond" evidence="21">
    <location>
        <begin position="346"/>
        <end position="380"/>
    </location>
</feature>
<evidence type="ECO:0000256" key="22">
    <source>
        <dbReference type="SAM" id="Phobius"/>
    </source>
</evidence>
<dbReference type="GO" id="GO:0005509">
    <property type="term" value="F:calcium ion binding"/>
    <property type="evidence" value="ECO:0007669"/>
    <property type="project" value="InterPro"/>
</dbReference>
<dbReference type="Proteomes" id="UP000708208">
    <property type="component" value="Unassembled WGS sequence"/>
</dbReference>
<proteinExistence type="inferred from homology"/>
<sequence length="534" mass="60694">MTGIKLFALKKRPKIVIAIVATVVLVSFSIGPFLRSLHENFHPQHVLSGLTPDPDSYQDIQSKRDFIKMMMKDSWDNYVRFAWGANELKPFSQTWQNGHIFGSRSIGATIIDALDTLHIMGMTDEYKKARNWVEKSFDLSRISWVPWGQMASLFEINIRIIGGLLSAYALTGDTLFAEKAYEVGKMILPAFDTPSGIPYNKINPTTGVIYESKIVSLAALGTFHLEFVYLSEITGDPVFAKKVSKIRENMKRVKKPRGLYPKKVSIKTGQFKSESVTIGSGSDSFYEYLLKSWIQTQDTEARKMYDEAMDALIENLMFTSKPSHLVYFGDSWGTTFVDHTFSHLACFAGGMFALGSFTEPTSGAKRKRDMKIGENITYTCRQSYVRSKTGIGPENFYFNDQVEAMGINPEDKVYLLRPEVIESYFLLYRLTKDPKYRQWGWEAALAIQKYCSAGAGRGYSGITDVYAENPEQDDVQQTFFLAETLKYLYLLFSESDVINLNNWVFNTEGHPLPIKGKNAMFSNYNTSIREMFVQ</sequence>
<evidence type="ECO:0000256" key="1">
    <source>
        <dbReference type="ARBA" id="ARBA00001913"/>
    </source>
</evidence>
<dbReference type="EMBL" id="CAJVCH010273627">
    <property type="protein sequence ID" value="CAG7734641.1"/>
    <property type="molecule type" value="Genomic_DNA"/>
</dbReference>
<evidence type="ECO:0000256" key="16">
    <source>
        <dbReference type="ARBA" id="ARBA00023295"/>
    </source>
</evidence>
<keyword evidence="24" id="KW-1185">Reference proteome</keyword>
<evidence type="ECO:0000256" key="19">
    <source>
        <dbReference type="PIRSR" id="PIRSR601382-1"/>
    </source>
</evidence>
<dbReference type="InterPro" id="IPR050749">
    <property type="entry name" value="Glycosyl_Hydrolase_47"/>
</dbReference>
<comment type="cofactor">
    <cofactor evidence="1 20">
        <name>Ca(2+)</name>
        <dbReference type="ChEBI" id="CHEBI:29108"/>
    </cofactor>
</comment>
<feature type="active site" description="Proton donor" evidence="19">
    <location>
        <position position="155"/>
    </location>
</feature>
<keyword evidence="7 20" id="KW-0479">Metal-binding</keyword>
<comment type="catalytic activity">
    <reaction evidence="18">
        <text>N(4)-(alpha-D-Man-(1-&gt;2)-alpha-D-Man-(1-&gt;2)-alpha-D-Man-(1-&gt;3)-[alpha-D-Man-(1-&gt;2)-alpha-D-Man-(1-&gt;3)-[alpha-D-Man-(1-&gt;2)-alpha-D-Man-(1-&gt;6)]-alpha-D-Man-(1-&gt;6)]-beta-D-Man-(1-&gt;4)-beta-D-GlcNAc-(1-&gt;4)-beta-D-GlcNAc)-L-asparaginyl-[protein] (N-glucan mannose isomer 9A1,2,3B1,2,3) + 4 H2O = N(4)-(alpha-D-Man-(1-&gt;3)-[alpha-D-Man-(1-&gt;3)-[alpha-D-Man-(1-&gt;6)]-alpha-D-Man-(1-&gt;6)]-beta-D-Man-(1-&gt;4)-beta-D-GlcNAc-(1-&gt;4)-beta-D-GlcNAc)-L-asparaginyl-[protein] (N-glucan mannose isomer 5A1,2) + 4 beta-D-mannose</text>
        <dbReference type="Rhea" id="RHEA:56008"/>
        <dbReference type="Rhea" id="RHEA-COMP:14356"/>
        <dbReference type="Rhea" id="RHEA-COMP:14367"/>
        <dbReference type="ChEBI" id="CHEBI:15377"/>
        <dbReference type="ChEBI" id="CHEBI:28563"/>
        <dbReference type="ChEBI" id="CHEBI:59087"/>
        <dbReference type="ChEBI" id="CHEBI:139493"/>
        <dbReference type="EC" id="3.2.1.113"/>
    </reaction>
</comment>
<dbReference type="EC" id="3.2.1.113" evidence="5"/>
<evidence type="ECO:0000256" key="10">
    <source>
        <dbReference type="ARBA" id="ARBA00022968"/>
    </source>
</evidence>
<comment type="similarity">
    <text evidence="4">Belongs to the glycosyl hydrolase 47 family.</text>
</comment>
<evidence type="ECO:0000256" key="11">
    <source>
        <dbReference type="ARBA" id="ARBA00022989"/>
    </source>
</evidence>
<comment type="catalytic activity">
    <reaction evidence="17">
        <text>N(4)-(alpha-D-Man-(1-&gt;2)-alpha-D-Man-(1-&gt;2)-alpha-D-Man-(1-&gt;3)-[alpha-D-Man-(1-&gt;3)-[alpha-D-Man-(1-&gt;2)-alpha-D-Man-(1-&gt;6)]-alpha-D-Man-(1-&gt;6)]-beta-D-Man-(1-&gt;4)-beta-D-GlcNAc-(1-&gt;4)-beta-D-GlcNAc)-L-asparaginyl-[protein] (N-glucan mannose isomer 8A1,2,3B1,3) + 3 H2O = N(4)-(alpha-D-Man-(1-&gt;3)-[alpha-D-Man-(1-&gt;3)-[alpha-D-Man-(1-&gt;6)]-alpha-D-Man-(1-&gt;6)]-beta-D-Man-(1-&gt;4)-beta-D-GlcNAc-(1-&gt;4)-beta-D-GlcNAc)-L-asparaginyl-[protein] (N-glucan mannose isomer 5A1,2) + 3 beta-D-mannose</text>
        <dbReference type="Rhea" id="RHEA:56028"/>
        <dbReference type="Rhea" id="RHEA-COMP:14358"/>
        <dbReference type="Rhea" id="RHEA-COMP:14367"/>
        <dbReference type="ChEBI" id="CHEBI:15377"/>
        <dbReference type="ChEBI" id="CHEBI:28563"/>
        <dbReference type="ChEBI" id="CHEBI:59087"/>
        <dbReference type="ChEBI" id="CHEBI:60628"/>
        <dbReference type="EC" id="3.2.1.113"/>
    </reaction>
</comment>
<gene>
    <name evidence="23" type="ORF">AFUS01_LOCUS23019</name>
</gene>
<keyword evidence="11 22" id="KW-1133">Transmembrane helix</keyword>
<dbReference type="PANTHER" id="PTHR11742:SF6">
    <property type="entry name" value="MANNOSYL-OLIGOSACCHARIDE ALPHA-1,2-MANNOSIDASE IA-RELATED"/>
    <property type="match status" value="1"/>
</dbReference>
<dbReference type="GO" id="GO:0006491">
    <property type="term" value="P:N-glycan processing"/>
    <property type="evidence" value="ECO:0007669"/>
    <property type="project" value="UniProtKB-ARBA"/>
</dbReference>
<keyword evidence="8" id="KW-0378">Hydrolase</keyword>
<reference evidence="23" key="1">
    <citation type="submission" date="2021-06" db="EMBL/GenBank/DDBJ databases">
        <authorList>
            <person name="Hodson N. C."/>
            <person name="Mongue J. A."/>
            <person name="Jaron S. K."/>
        </authorList>
    </citation>
    <scope>NUCLEOTIDE SEQUENCE</scope>
</reference>
<feature type="binding site" evidence="20">
    <location>
        <position position="507"/>
    </location>
    <ligand>
        <name>Ca(2+)</name>
        <dbReference type="ChEBI" id="CHEBI:29108"/>
    </ligand>
</feature>
<evidence type="ECO:0000256" key="21">
    <source>
        <dbReference type="PIRSR" id="PIRSR601382-3"/>
    </source>
</evidence>
<name>A0A8J2KGK0_9HEXA</name>